<dbReference type="InterPro" id="IPR051259">
    <property type="entry name" value="rRNA_Methyltransferase"/>
</dbReference>
<dbReference type="InterPro" id="IPR029026">
    <property type="entry name" value="tRNA_m1G_MTases_N"/>
</dbReference>
<comment type="similarity">
    <text evidence="1">Belongs to the class IV-like SAM-binding methyltransferase superfamily. RNA methyltransferase TrmH family.</text>
</comment>
<evidence type="ECO:0000256" key="2">
    <source>
        <dbReference type="ARBA" id="ARBA00022603"/>
    </source>
</evidence>
<dbReference type="SUPFAM" id="SSF55315">
    <property type="entry name" value="L30e-like"/>
    <property type="match status" value="1"/>
</dbReference>
<dbReference type="InterPro" id="IPR013123">
    <property type="entry name" value="SpoU_subst-bd"/>
</dbReference>
<proteinExistence type="inferred from homology"/>
<evidence type="ECO:0000259" key="4">
    <source>
        <dbReference type="SMART" id="SM00967"/>
    </source>
</evidence>
<reference evidence="5" key="1">
    <citation type="journal article" date="2021" name="PeerJ">
        <title>Extensive microbial diversity within the chicken gut microbiome revealed by metagenomics and culture.</title>
        <authorList>
            <person name="Gilroy R."/>
            <person name="Ravi A."/>
            <person name="Getino M."/>
            <person name="Pursley I."/>
            <person name="Horton D.L."/>
            <person name="Alikhan N.F."/>
            <person name="Baker D."/>
            <person name="Gharbi K."/>
            <person name="Hall N."/>
            <person name="Watson M."/>
            <person name="Adriaenssens E.M."/>
            <person name="Foster-Nyarko E."/>
            <person name="Jarju S."/>
            <person name="Secka A."/>
            <person name="Antonio M."/>
            <person name="Oren A."/>
            <person name="Chaudhuri R.R."/>
            <person name="La Ragione R."/>
            <person name="Hildebrand F."/>
            <person name="Pallen M.J."/>
        </authorList>
    </citation>
    <scope>NUCLEOTIDE SEQUENCE</scope>
    <source>
        <strain evidence="5">CHK199-9574</strain>
    </source>
</reference>
<dbReference type="PANTHER" id="PTHR43191:SF2">
    <property type="entry name" value="RRNA METHYLTRANSFERASE 3, MITOCHONDRIAL"/>
    <property type="match status" value="1"/>
</dbReference>
<feature type="domain" description="RNA 2-O ribose methyltransferase substrate binding" evidence="4">
    <location>
        <begin position="29"/>
        <end position="95"/>
    </location>
</feature>
<dbReference type="SMART" id="SM00967">
    <property type="entry name" value="SpoU_sub_bind"/>
    <property type="match status" value="1"/>
</dbReference>
<sequence>MITSRNNELVKRANSLKEKKYRALYGEYIVEGRKQIREAIGSGQEIVEIFYSAEYRGERFACGREIEVSESVFAKLSEEVAPQGVLAVLKIPYRQISAPENSALLLDGISDPGNLGTIIRTANAAGITDLYLRNCADPYAPKCVRSAMSGTFFVNLFPIQEEDLAVFDGVSLICADMSGEDVFSFQPPPRFCLVIGNEANGVSEKVRKMCSYTVRIPMRSTCESLNAAVSAGILMYQMIQKQ</sequence>
<evidence type="ECO:0000256" key="3">
    <source>
        <dbReference type="ARBA" id="ARBA00022679"/>
    </source>
</evidence>
<comment type="caution">
    <text evidence="5">The sequence shown here is derived from an EMBL/GenBank/DDBJ whole genome shotgun (WGS) entry which is preliminary data.</text>
</comment>
<dbReference type="AlphaFoldDB" id="A0A9D2CGE4"/>
<evidence type="ECO:0000313" key="6">
    <source>
        <dbReference type="Proteomes" id="UP000824135"/>
    </source>
</evidence>
<evidence type="ECO:0000256" key="1">
    <source>
        <dbReference type="ARBA" id="ARBA00007228"/>
    </source>
</evidence>
<evidence type="ECO:0000313" key="5">
    <source>
        <dbReference type="EMBL" id="HIY78450.1"/>
    </source>
</evidence>
<dbReference type="InterPro" id="IPR029028">
    <property type="entry name" value="Alpha/beta_knot_MTases"/>
</dbReference>
<dbReference type="GO" id="GO:0032259">
    <property type="term" value="P:methylation"/>
    <property type="evidence" value="ECO:0007669"/>
    <property type="project" value="UniProtKB-KW"/>
</dbReference>
<dbReference type="InterPro" id="IPR029064">
    <property type="entry name" value="Ribosomal_eL30-like_sf"/>
</dbReference>
<dbReference type="InterPro" id="IPR001537">
    <property type="entry name" value="SpoU_MeTrfase"/>
</dbReference>
<protein>
    <submittedName>
        <fullName evidence="5">RNA methyltransferase</fullName>
    </submittedName>
</protein>
<dbReference type="Gene3D" id="3.30.1330.30">
    <property type="match status" value="1"/>
</dbReference>
<dbReference type="GO" id="GO:0005737">
    <property type="term" value="C:cytoplasm"/>
    <property type="evidence" value="ECO:0007669"/>
    <property type="project" value="UniProtKB-ARBA"/>
</dbReference>
<dbReference type="PANTHER" id="PTHR43191">
    <property type="entry name" value="RRNA METHYLTRANSFERASE 3"/>
    <property type="match status" value="1"/>
</dbReference>
<dbReference type="Pfam" id="PF22435">
    <property type="entry name" value="MRM3-like_sub_bind"/>
    <property type="match status" value="1"/>
</dbReference>
<accession>A0A9D2CGE4</accession>
<reference evidence="5" key="2">
    <citation type="submission" date="2021-04" db="EMBL/GenBank/DDBJ databases">
        <authorList>
            <person name="Gilroy R."/>
        </authorList>
    </citation>
    <scope>NUCLEOTIDE SEQUENCE</scope>
    <source>
        <strain evidence="5">CHK199-9574</strain>
    </source>
</reference>
<dbReference type="GO" id="GO:0003723">
    <property type="term" value="F:RNA binding"/>
    <property type="evidence" value="ECO:0007669"/>
    <property type="project" value="InterPro"/>
</dbReference>
<keyword evidence="2 5" id="KW-0489">Methyltransferase</keyword>
<dbReference type="EMBL" id="DXCO01000035">
    <property type="protein sequence ID" value="HIY78450.1"/>
    <property type="molecule type" value="Genomic_DNA"/>
</dbReference>
<dbReference type="InterPro" id="IPR053888">
    <property type="entry name" value="MRM3-like_sub_bind"/>
</dbReference>
<dbReference type="CDD" id="cd18095">
    <property type="entry name" value="SpoU-like_rRNA-MTase"/>
    <property type="match status" value="1"/>
</dbReference>
<organism evidence="5 6">
    <name type="scientific">Candidatus Borkfalkia excrementavium</name>
    <dbReference type="NCBI Taxonomy" id="2838505"/>
    <lineage>
        <taxon>Bacteria</taxon>
        <taxon>Bacillati</taxon>
        <taxon>Bacillota</taxon>
        <taxon>Clostridia</taxon>
        <taxon>Christensenellales</taxon>
        <taxon>Christensenellaceae</taxon>
        <taxon>Candidatus Borkfalkia</taxon>
    </lineage>
</organism>
<dbReference type="GO" id="GO:0008173">
    <property type="term" value="F:RNA methyltransferase activity"/>
    <property type="evidence" value="ECO:0007669"/>
    <property type="project" value="InterPro"/>
</dbReference>
<dbReference type="Gene3D" id="3.40.1280.10">
    <property type="match status" value="1"/>
</dbReference>
<dbReference type="GO" id="GO:0006396">
    <property type="term" value="P:RNA processing"/>
    <property type="evidence" value="ECO:0007669"/>
    <property type="project" value="InterPro"/>
</dbReference>
<dbReference type="Pfam" id="PF00588">
    <property type="entry name" value="SpoU_methylase"/>
    <property type="match status" value="1"/>
</dbReference>
<gene>
    <name evidence="5" type="ORF">H9728_05335</name>
</gene>
<keyword evidence="3" id="KW-0808">Transferase</keyword>
<name>A0A9D2CGE4_9FIRM</name>
<dbReference type="SUPFAM" id="SSF75217">
    <property type="entry name" value="alpha/beta knot"/>
    <property type="match status" value="1"/>
</dbReference>
<dbReference type="Proteomes" id="UP000824135">
    <property type="component" value="Unassembled WGS sequence"/>
</dbReference>